<feature type="compositionally biased region" description="Basic and acidic residues" evidence="1">
    <location>
        <begin position="165"/>
        <end position="178"/>
    </location>
</feature>
<reference evidence="3" key="1">
    <citation type="submission" date="2023-10" db="EMBL/GenBank/DDBJ databases">
        <authorList>
            <person name="Chen Y."/>
            <person name="Shah S."/>
            <person name="Dougan E. K."/>
            <person name="Thang M."/>
            <person name="Chan C."/>
        </authorList>
    </citation>
    <scope>NUCLEOTIDE SEQUENCE [LARGE SCALE GENOMIC DNA]</scope>
</reference>
<feature type="region of interest" description="Disordered" evidence="1">
    <location>
        <begin position="26"/>
        <end position="73"/>
    </location>
</feature>
<sequence>MILLTVAPLLWAANLLADALAVQADPEEGATLRPRPPARDEDDMSLGFTSQSGPETWEEDAPDVPIGADSTVGGEAEVSMPLSRLRDSDEGATLRRGLGLQVGSFVRHLGAPTPRQPAAAGPDGWPEGVASQSEQSEGGGAVVSIRLSRAVGDGLGLGPQLGARAQKEGAPGREHDEASGEAEVSMPMSERDAVGPGRALAPGPGTSARVSLEGRLESVPLWYADVLEAASEHHGHFFRLVFLVNVLLASAFYCQPSRGRRGRSKLPTTL</sequence>
<dbReference type="EMBL" id="CAUYUJ010016360">
    <property type="protein sequence ID" value="CAK0864365.1"/>
    <property type="molecule type" value="Genomic_DNA"/>
</dbReference>
<comment type="caution">
    <text evidence="3">The sequence shown here is derived from an EMBL/GenBank/DDBJ whole genome shotgun (WGS) entry which is preliminary data.</text>
</comment>
<gene>
    <name evidence="3" type="ORF">PCOR1329_LOCUS52279</name>
</gene>
<feature type="region of interest" description="Disordered" evidence="1">
    <location>
        <begin position="158"/>
        <end position="187"/>
    </location>
</feature>
<name>A0ABN9UW40_9DINO</name>
<dbReference type="Proteomes" id="UP001189429">
    <property type="component" value="Unassembled WGS sequence"/>
</dbReference>
<protein>
    <submittedName>
        <fullName evidence="3">Uncharacterized protein</fullName>
    </submittedName>
</protein>
<keyword evidence="4" id="KW-1185">Reference proteome</keyword>
<accession>A0ABN9UW40</accession>
<organism evidence="3 4">
    <name type="scientific">Prorocentrum cordatum</name>
    <dbReference type="NCBI Taxonomy" id="2364126"/>
    <lineage>
        <taxon>Eukaryota</taxon>
        <taxon>Sar</taxon>
        <taxon>Alveolata</taxon>
        <taxon>Dinophyceae</taxon>
        <taxon>Prorocentrales</taxon>
        <taxon>Prorocentraceae</taxon>
        <taxon>Prorocentrum</taxon>
    </lineage>
</organism>
<feature type="signal peptide" evidence="2">
    <location>
        <begin position="1"/>
        <end position="24"/>
    </location>
</feature>
<evidence type="ECO:0000313" key="4">
    <source>
        <dbReference type="Proteomes" id="UP001189429"/>
    </source>
</evidence>
<evidence type="ECO:0000256" key="1">
    <source>
        <dbReference type="SAM" id="MobiDB-lite"/>
    </source>
</evidence>
<feature type="region of interest" description="Disordered" evidence="1">
    <location>
        <begin position="108"/>
        <end position="140"/>
    </location>
</feature>
<proteinExistence type="predicted"/>
<feature type="chain" id="PRO_5045273041" evidence="2">
    <location>
        <begin position="25"/>
        <end position="270"/>
    </location>
</feature>
<evidence type="ECO:0000313" key="3">
    <source>
        <dbReference type="EMBL" id="CAK0864365.1"/>
    </source>
</evidence>
<keyword evidence="2" id="KW-0732">Signal</keyword>
<evidence type="ECO:0000256" key="2">
    <source>
        <dbReference type="SAM" id="SignalP"/>
    </source>
</evidence>